<evidence type="ECO:0000313" key="2">
    <source>
        <dbReference type="EMBL" id="QTX06083.1"/>
    </source>
</evidence>
<dbReference type="PANTHER" id="PTHR11236">
    <property type="entry name" value="AMINOBENZOATE/ANTHRANILATE SYNTHASE"/>
    <property type="match status" value="1"/>
</dbReference>
<organism evidence="2 3">
    <name type="scientific">Agromyces archimandritae</name>
    <dbReference type="NCBI Taxonomy" id="2781962"/>
    <lineage>
        <taxon>Bacteria</taxon>
        <taxon>Bacillati</taxon>
        <taxon>Actinomycetota</taxon>
        <taxon>Actinomycetes</taxon>
        <taxon>Micrococcales</taxon>
        <taxon>Microbacteriaceae</taxon>
        <taxon>Agromyces</taxon>
    </lineage>
</organism>
<sequence>MAAADAGSILLTADAAAGTITRSRPLDPARRPETSPGSIFDVPEFGAAGGVEASPLGWIGWFGYEAGARHMGVPFRPSGVPDAAFLRVDRALVFDHATGAVEAHWRDEPGEEGREAGEAWARRTLAEAMRAASAPAPEAARPASARIHDDEAGYAEMIDACLARIAAGDAYQLCLTTRIEVPGAFDPVAVHRRLRRTSPSHHGGLLRFGGTALVSASPERFLAVDGGRRIRTTPMKGTRPRSADPGEDARLAAELLASEKERAENIMIVDLMRNDLGRIAALGTVHVPELHLVESYPQVHQLVSTVAARLGNGIGLGEAIAACFPAGSMTGAPKRSAMTILHGLESSPRGPYAGAFGVLGFDGTADLAMGIRSIVLTPAGATIGTGGGITALSVAAEEIEETRVKARALLAALGAAPA</sequence>
<dbReference type="PRINTS" id="PR00095">
    <property type="entry name" value="ANTSNTHASEI"/>
</dbReference>
<protein>
    <submittedName>
        <fullName evidence="2">Anthranilate synthase component I family protein</fullName>
    </submittedName>
</protein>
<evidence type="ECO:0000313" key="3">
    <source>
        <dbReference type="Proteomes" id="UP000671914"/>
    </source>
</evidence>
<dbReference type="PANTHER" id="PTHR11236:SF18">
    <property type="entry name" value="AMINODEOXYCHORISMATE SYNTHASE"/>
    <property type="match status" value="1"/>
</dbReference>
<dbReference type="InterPro" id="IPR019999">
    <property type="entry name" value="Anth_synth_I-like"/>
</dbReference>
<proteinExistence type="predicted"/>
<feature type="domain" description="Chorismate-utilising enzyme C-terminal" evidence="1">
    <location>
        <begin position="151"/>
        <end position="405"/>
    </location>
</feature>
<dbReference type="SUPFAM" id="SSF56322">
    <property type="entry name" value="ADC synthase"/>
    <property type="match status" value="1"/>
</dbReference>
<dbReference type="GO" id="GO:0046820">
    <property type="term" value="F:4-amino-4-deoxychorismate synthase activity"/>
    <property type="evidence" value="ECO:0007669"/>
    <property type="project" value="TreeGrafter"/>
</dbReference>
<evidence type="ECO:0000259" key="1">
    <source>
        <dbReference type="Pfam" id="PF00425"/>
    </source>
</evidence>
<dbReference type="GO" id="GO:0005737">
    <property type="term" value="C:cytoplasm"/>
    <property type="evidence" value="ECO:0007669"/>
    <property type="project" value="TreeGrafter"/>
</dbReference>
<dbReference type="GO" id="GO:0000162">
    <property type="term" value="P:L-tryptophan biosynthetic process"/>
    <property type="evidence" value="ECO:0007669"/>
    <property type="project" value="TreeGrafter"/>
</dbReference>
<dbReference type="InterPro" id="IPR015890">
    <property type="entry name" value="Chorismate_C"/>
</dbReference>
<dbReference type="Proteomes" id="UP000671914">
    <property type="component" value="Chromosome"/>
</dbReference>
<dbReference type="Gene3D" id="3.60.120.10">
    <property type="entry name" value="Anthranilate synthase"/>
    <property type="match status" value="1"/>
</dbReference>
<dbReference type="GO" id="GO:0008153">
    <property type="term" value="P:4-aminobenzoate biosynthetic process"/>
    <property type="evidence" value="ECO:0007669"/>
    <property type="project" value="TreeGrafter"/>
</dbReference>
<dbReference type="KEGG" id="aarc:G127AT_01040"/>
<dbReference type="AlphaFoldDB" id="A0A975IPW9"/>
<dbReference type="InterPro" id="IPR005801">
    <property type="entry name" value="ADC_synthase"/>
</dbReference>
<dbReference type="Pfam" id="PF00425">
    <property type="entry name" value="Chorismate_bind"/>
    <property type="match status" value="1"/>
</dbReference>
<dbReference type="EMBL" id="CP071696">
    <property type="protein sequence ID" value="QTX06083.1"/>
    <property type="molecule type" value="Genomic_DNA"/>
</dbReference>
<name>A0A975IPW9_9MICO</name>
<gene>
    <name evidence="2" type="ORF">G127AT_01040</name>
</gene>
<reference evidence="2" key="1">
    <citation type="submission" date="2021-03" db="EMBL/GenBank/DDBJ databases">
        <title>Agromyces archimandritus sp. nov., isolated from the cockroach Archimandrita tessellata.</title>
        <authorList>
            <person name="Guzman J."/>
            <person name="Ortuzar M."/>
            <person name="Poehlein A."/>
            <person name="Daniel R."/>
            <person name="Trujillo M."/>
            <person name="Vilcinskas A."/>
        </authorList>
    </citation>
    <scope>NUCLEOTIDE SEQUENCE</scope>
    <source>
        <strain evidence="2">G127AT</strain>
    </source>
</reference>
<accession>A0A975IPW9</accession>
<keyword evidence="3" id="KW-1185">Reference proteome</keyword>